<feature type="region of interest" description="Disordered" evidence="3">
    <location>
        <begin position="789"/>
        <end position="855"/>
    </location>
</feature>
<feature type="compositionally biased region" description="Acidic residues" evidence="3">
    <location>
        <begin position="797"/>
        <end position="816"/>
    </location>
</feature>
<feature type="coiled-coil region" evidence="2">
    <location>
        <begin position="555"/>
        <end position="596"/>
    </location>
</feature>
<accession>A0ABD3M106</accession>
<dbReference type="InterPro" id="IPR023198">
    <property type="entry name" value="PGP-like_dom2"/>
</dbReference>
<evidence type="ECO:0000256" key="1">
    <source>
        <dbReference type="ARBA" id="ARBA00023054"/>
    </source>
</evidence>
<keyword evidence="1 2" id="KW-0175">Coiled coil</keyword>
<feature type="compositionally biased region" description="Low complexity" evidence="3">
    <location>
        <begin position="50"/>
        <end position="73"/>
    </location>
</feature>
<dbReference type="InterPro" id="IPR049258">
    <property type="entry name" value="ODAD1_CC"/>
</dbReference>
<feature type="coiled-coil region" evidence="2">
    <location>
        <begin position="410"/>
        <end position="493"/>
    </location>
</feature>
<feature type="domain" description="ODAD1 central coiled coil region" evidence="5">
    <location>
        <begin position="560"/>
        <end position="712"/>
    </location>
</feature>
<evidence type="ECO:0000256" key="2">
    <source>
        <dbReference type="SAM" id="Coils"/>
    </source>
</evidence>
<protein>
    <recommendedName>
        <fullName evidence="5">ODAD1 central coiled coil region domain-containing protein</fullName>
    </recommendedName>
</protein>
<organism evidence="6 7">
    <name type="scientific">Discostella pseudostelligera</name>
    <dbReference type="NCBI Taxonomy" id="259834"/>
    <lineage>
        <taxon>Eukaryota</taxon>
        <taxon>Sar</taxon>
        <taxon>Stramenopiles</taxon>
        <taxon>Ochrophyta</taxon>
        <taxon>Bacillariophyta</taxon>
        <taxon>Coscinodiscophyceae</taxon>
        <taxon>Thalassiosirophycidae</taxon>
        <taxon>Stephanodiscales</taxon>
        <taxon>Stephanodiscaceae</taxon>
        <taxon>Discostella</taxon>
    </lineage>
</organism>
<name>A0ABD3M106_9STRA</name>
<reference evidence="6 7" key="1">
    <citation type="submission" date="2024-10" db="EMBL/GenBank/DDBJ databases">
        <title>Updated reference genomes for cyclostephanoid diatoms.</title>
        <authorList>
            <person name="Roberts W.R."/>
            <person name="Alverson A.J."/>
        </authorList>
    </citation>
    <scope>NUCLEOTIDE SEQUENCE [LARGE SCALE GENOMIC DNA]</scope>
    <source>
        <strain evidence="6 7">AJA232-27</strain>
    </source>
</reference>
<dbReference type="Pfam" id="PF13419">
    <property type="entry name" value="HAD_2"/>
    <property type="match status" value="1"/>
</dbReference>
<dbReference type="SUPFAM" id="SSF56784">
    <property type="entry name" value="HAD-like"/>
    <property type="match status" value="1"/>
</dbReference>
<gene>
    <name evidence="6" type="ORF">ACHAWU_008438</name>
</gene>
<sequence>MSFRKLGRAVILFVVAVVHVEGFLGSRGREMTVTVTGVGMKSSPSCTHRTSIASTASSSLSSSDTSSTSSAGKSGAVRGIIFDIDGTLADSWNLGFQATLTVLADYHNKNNHQEVYTRETYPLTAEEYHFGCRYTTPERLARHVGLEPDHPLFESVGNDLGKQFDDYYVQLVDKKTAGFYEGIGDLLINLHCGQFSRAEESDFESDMSGVQLGALTNACVEYAHAVLKANCPQYSSDIPASSRANSVPRPKPFGDGILQCCEEMNLHPSQVIYVGDAPTDARAAVNAQCRAAIGVLWGSNSEECMAKEDGFNILCRNVEELGKAIEHSIDELQARGEQFTRQLIKEKQRAGQLQVNLDEVKAKIATLRESNKQKAMLLFNKYATTPNDAHHRVDGVNPAMLAETNQKKIVKKMEGSLSKALTRRNRIENENESIKGKIDVLRRKVYSDIKNKECMEKELVEFKEEVDGIMKRAADAASERERLIERRNQALQQGAEKQAAFEKEYNELCLRIAEKAKSLEQSIAETAENVTAKLRVTDAGEGANIDITSDEVADIKQLKDKAAALDKQYEETLTRSRENQSKIEQYEENFKQLREVSGLTSTEDIVRTFVKNEDECFSMFNYIQVVNQDCDRIMEQSAKLREEVNQIRKEQKDTENARSATLNVYRTGLDEVKEEREKLYETAIESRRTIETIAQRVTALYFKLKCNELDLAKQASRDSTPPQQRVDIQLTTIGGGVVSERNIVNLMELIETRSIQIVDAYLKQLSTTKRPRRSACLFLSPKMIEQAITKSKQNESPAEESEEEEESSSSDDDDDQEIRQPMSVNDIRREAAGSMRPGTAIPTRQTLAEHQEPKRKTQFINLEEFELWLSNK</sequence>
<dbReference type="PANTHER" id="PTHR21694">
    <property type="entry name" value="COILED-COIL DOMAIN-CONTAINING PROTEIN 63"/>
    <property type="match status" value="1"/>
</dbReference>
<dbReference type="Gene3D" id="1.10.150.240">
    <property type="entry name" value="Putative phosphatase, domain 2"/>
    <property type="match status" value="1"/>
</dbReference>
<dbReference type="Pfam" id="PF21773">
    <property type="entry name" value="ODAD1_CC"/>
    <property type="match status" value="1"/>
</dbReference>
<evidence type="ECO:0000256" key="3">
    <source>
        <dbReference type="SAM" id="MobiDB-lite"/>
    </source>
</evidence>
<dbReference type="InterPro" id="IPR041492">
    <property type="entry name" value="HAD_2"/>
</dbReference>
<keyword evidence="7" id="KW-1185">Reference proteome</keyword>
<evidence type="ECO:0000313" key="6">
    <source>
        <dbReference type="EMBL" id="KAL3757277.1"/>
    </source>
</evidence>
<proteinExistence type="predicted"/>
<dbReference type="PANTHER" id="PTHR21694:SF18">
    <property type="entry name" value="COILED-COIL DOMAIN-CONTAINING PROTEIN 63"/>
    <property type="match status" value="1"/>
</dbReference>
<evidence type="ECO:0000313" key="7">
    <source>
        <dbReference type="Proteomes" id="UP001530293"/>
    </source>
</evidence>
<evidence type="ECO:0000259" key="5">
    <source>
        <dbReference type="Pfam" id="PF21773"/>
    </source>
</evidence>
<feature type="chain" id="PRO_5044780502" description="ODAD1 central coiled coil region domain-containing protein" evidence="4">
    <location>
        <begin position="23"/>
        <end position="872"/>
    </location>
</feature>
<dbReference type="EMBL" id="JALLBG020000268">
    <property type="protein sequence ID" value="KAL3757277.1"/>
    <property type="molecule type" value="Genomic_DNA"/>
</dbReference>
<dbReference type="Gene3D" id="3.40.50.1000">
    <property type="entry name" value="HAD superfamily/HAD-like"/>
    <property type="match status" value="1"/>
</dbReference>
<keyword evidence="4" id="KW-0732">Signal</keyword>
<feature type="coiled-coil region" evidence="2">
    <location>
        <begin position="623"/>
        <end position="689"/>
    </location>
</feature>
<feature type="region of interest" description="Disordered" evidence="3">
    <location>
        <begin position="39"/>
        <end position="73"/>
    </location>
</feature>
<dbReference type="Proteomes" id="UP001530293">
    <property type="component" value="Unassembled WGS sequence"/>
</dbReference>
<dbReference type="InterPro" id="IPR023214">
    <property type="entry name" value="HAD_sf"/>
</dbReference>
<feature type="signal peptide" evidence="4">
    <location>
        <begin position="1"/>
        <end position="22"/>
    </location>
</feature>
<comment type="caution">
    <text evidence="6">The sequence shown here is derived from an EMBL/GenBank/DDBJ whole genome shotgun (WGS) entry which is preliminary data.</text>
</comment>
<dbReference type="InterPro" id="IPR036412">
    <property type="entry name" value="HAD-like_sf"/>
</dbReference>
<dbReference type="InterPro" id="IPR051876">
    <property type="entry name" value="ODA-DC/CCD"/>
</dbReference>
<dbReference type="AlphaFoldDB" id="A0ABD3M106"/>
<evidence type="ECO:0000256" key="4">
    <source>
        <dbReference type="SAM" id="SignalP"/>
    </source>
</evidence>
<feature type="coiled-coil region" evidence="2">
    <location>
        <begin position="329"/>
        <end position="370"/>
    </location>
</feature>